<proteinExistence type="predicted"/>
<evidence type="ECO:0000313" key="2">
    <source>
        <dbReference type="Proteomes" id="UP000518288"/>
    </source>
</evidence>
<dbReference type="RefSeq" id="WP_179633521.1">
    <property type="nucleotide sequence ID" value="NZ_JACCFH010000001.1"/>
</dbReference>
<sequence length="100" mass="11571">MSDDHENQILIPESFLDLHRDRTRSRLRTPIAEVRARYEACEDLAQQLVAQAQHIHFDLGVSEDEVLMRMEAGLQTPDSGFTPDEAVWVARRLAELLQWD</sequence>
<dbReference type="EMBL" id="JACCFH010000001">
    <property type="protein sequence ID" value="NYG32657.1"/>
    <property type="molecule type" value="Genomic_DNA"/>
</dbReference>
<reference evidence="1 2" key="1">
    <citation type="submission" date="2020-07" db="EMBL/GenBank/DDBJ databases">
        <title>Genomic Encyclopedia of Archaeal and Bacterial Type Strains, Phase II (KMG-II): from individual species to whole genera.</title>
        <authorList>
            <person name="Goeker M."/>
        </authorList>
    </citation>
    <scope>NUCLEOTIDE SEQUENCE [LARGE SCALE GENOMIC DNA]</scope>
    <source>
        <strain evidence="1 2">DSM 21226</strain>
    </source>
</reference>
<name>A0A7Y9R0D6_9BURK</name>
<comment type="caution">
    <text evidence="1">The sequence shown here is derived from an EMBL/GenBank/DDBJ whole genome shotgun (WGS) entry which is preliminary data.</text>
</comment>
<dbReference type="Proteomes" id="UP000518288">
    <property type="component" value="Unassembled WGS sequence"/>
</dbReference>
<protein>
    <recommendedName>
        <fullName evidence="3">ATPase with chaperone activity</fullName>
    </recommendedName>
</protein>
<dbReference type="AlphaFoldDB" id="A0A7Y9R0D6"/>
<organism evidence="1 2">
    <name type="scientific">Sphaerotilus montanus</name>
    <dbReference type="NCBI Taxonomy" id="522889"/>
    <lineage>
        <taxon>Bacteria</taxon>
        <taxon>Pseudomonadati</taxon>
        <taxon>Pseudomonadota</taxon>
        <taxon>Betaproteobacteria</taxon>
        <taxon>Burkholderiales</taxon>
        <taxon>Sphaerotilaceae</taxon>
        <taxon>Sphaerotilus</taxon>
    </lineage>
</organism>
<gene>
    <name evidence="1" type="ORF">BDD16_001643</name>
</gene>
<accession>A0A7Y9R0D6</accession>
<keyword evidence="2" id="KW-1185">Reference proteome</keyword>
<evidence type="ECO:0008006" key="3">
    <source>
        <dbReference type="Google" id="ProtNLM"/>
    </source>
</evidence>
<evidence type="ECO:0000313" key="1">
    <source>
        <dbReference type="EMBL" id="NYG32657.1"/>
    </source>
</evidence>